<evidence type="ECO:0000256" key="5">
    <source>
        <dbReference type="NCBIfam" id="TIGR01378"/>
    </source>
</evidence>
<comment type="caution">
    <text evidence="7">The sequence shown here is derived from an EMBL/GenBank/DDBJ whole genome shotgun (WGS) entry which is preliminary data.</text>
</comment>
<dbReference type="Gene3D" id="3.40.50.10240">
    <property type="entry name" value="Thiamin pyrophosphokinase, catalytic domain"/>
    <property type="match status" value="1"/>
</dbReference>
<evidence type="ECO:0000313" key="7">
    <source>
        <dbReference type="EMBL" id="PAB01471.1"/>
    </source>
</evidence>
<dbReference type="GO" id="GO:0005524">
    <property type="term" value="F:ATP binding"/>
    <property type="evidence" value="ECO:0007669"/>
    <property type="project" value="UniProtKB-KW"/>
</dbReference>
<dbReference type="Proteomes" id="UP000216797">
    <property type="component" value="Unassembled WGS sequence"/>
</dbReference>
<accession>A0A267HSX7</accession>
<proteinExistence type="predicted"/>
<dbReference type="InterPro" id="IPR007373">
    <property type="entry name" value="Thiamin_PyroPKinase_B1-bd"/>
</dbReference>
<dbReference type="NCBIfam" id="TIGR01378">
    <property type="entry name" value="thi_PPkinase"/>
    <property type="match status" value="1"/>
</dbReference>
<dbReference type="InterPro" id="IPR053149">
    <property type="entry name" value="TPK"/>
</dbReference>
<organism evidence="7 8">
    <name type="scientific">Enterococcus canintestini</name>
    <dbReference type="NCBI Taxonomy" id="317010"/>
    <lineage>
        <taxon>Bacteria</taxon>
        <taxon>Bacillati</taxon>
        <taxon>Bacillota</taxon>
        <taxon>Bacilli</taxon>
        <taxon>Lactobacillales</taxon>
        <taxon>Enterococcaceae</taxon>
        <taxon>Enterococcus</taxon>
    </lineage>
</organism>
<dbReference type="AlphaFoldDB" id="A0A267HSX7"/>
<dbReference type="GO" id="GO:0030975">
    <property type="term" value="F:thiamine binding"/>
    <property type="evidence" value="ECO:0007669"/>
    <property type="project" value="InterPro"/>
</dbReference>
<dbReference type="SUPFAM" id="SSF63999">
    <property type="entry name" value="Thiamin pyrophosphokinase, catalytic domain"/>
    <property type="match status" value="1"/>
</dbReference>
<keyword evidence="3 7" id="KW-0418">Kinase</keyword>
<dbReference type="EC" id="2.7.6.2" evidence="5"/>
<protein>
    <recommendedName>
        <fullName evidence="5">Thiamine diphosphokinase</fullName>
        <ecNumber evidence="5">2.7.6.2</ecNumber>
    </recommendedName>
</protein>
<dbReference type="GO" id="GO:0016301">
    <property type="term" value="F:kinase activity"/>
    <property type="evidence" value="ECO:0007669"/>
    <property type="project" value="UniProtKB-KW"/>
</dbReference>
<gene>
    <name evidence="7" type="ORF">AKL21_03170</name>
</gene>
<dbReference type="CDD" id="cd07995">
    <property type="entry name" value="TPK"/>
    <property type="match status" value="1"/>
</dbReference>
<dbReference type="GO" id="GO:0004788">
    <property type="term" value="F:thiamine diphosphokinase activity"/>
    <property type="evidence" value="ECO:0007669"/>
    <property type="project" value="UniProtKB-UniRule"/>
</dbReference>
<reference evidence="7 8" key="1">
    <citation type="submission" date="2015-08" db="EMBL/GenBank/DDBJ databases">
        <title>Enterococcus genome sequence.</title>
        <authorList>
            <person name="Acedo J.Z."/>
            <person name="Vederas J.C."/>
        </authorList>
    </citation>
    <scope>NUCLEOTIDE SEQUENCE [LARGE SCALE GENOMIC DNA]</scope>
    <source>
        <strain evidence="7 8">49</strain>
    </source>
</reference>
<dbReference type="InterPro" id="IPR007371">
    <property type="entry name" value="TPK_catalytic"/>
</dbReference>
<dbReference type="GO" id="GO:0009229">
    <property type="term" value="P:thiamine diphosphate biosynthetic process"/>
    <property type="evidence" value="ECO:0007669"/>
    <property type="project" value="InterPro"/>
</dbReference>
<dbReference type="PANTHER" id="PTHR41299:SF1">
    <property type="entry name" value="THIAMINE PYROPHOSPHOKINASE"/>
    <property type="match status" value="1"/>
</dbReference>
<evidence type="ECO:0000313" key="8">
    <source>
        <dbReference type="Proteomes" id="UP000216797"/>
    </source>
</evidence>
<dbReference type="RefSeq" id="WP_095006040.1">
    <property type="nucleotide sequence ID" value="NZ_LHUG01000003.1"/>
</dbReference>
<dbReference type="InterPro" id="IPR036759">
    <property type="entry name" value="TPK_catalytic_sf"/>
</dbReference>
<dbReference type="EMBL" id="LHUG01000003">
    <property type="protein sequence ID" value="PAB01471.1"/>
    <property type="molecule type" value="Genomic_DNA"/>
</dbReference>
<evidence type="ECO:0000259" key="6">
    <source>
        <dbReference type="SMART" id="SM00983"/>
    </source>
</evidence>
<dbReference type="PANTHER" id="PTHR41299">
    <property type="entry name" value="THIAMINE PYROPHOSPHOKINASE"/>
    <property type="match status" value="1"/>
</dbReference>
<dbReference type="Pfam" id="PF04265">
    <property type="entry name" value="TPK_B1_binding"/>
    <property type="match status" value="1"/>
</dbReference>
<keyword evidence="4" id="KW-0067">ATP-binding</keyword>
<evidence type="ECO:0000256" key="3">
    <source>
        <dbReference type="ARBA" id="ARBA00022777"/>
    </source>
</evidence>
<dbReference type="GO" id="GO:0006772">
    <property type="term" value="P:thiamine metabolic process"/>
    <property type="evidence" value="ECO:0007669"/>
    <property type="project" value="UniProtKB-UniRule"/>
</dbReference>
<evidence type="ECO:0000256" key="1">
    <source>
        <dbReference type="ARBA" id="ARBA00022679"/>
    </source>
</evidence>
<evidence type="ECO:0000256" key="2">
    <source>
        <dbReference type="ARBA" id="ARBA00022741"/>
    </source>
</evidence>
<keyword evidence="2" id="KW-0547">Nucleotide-binding</keyword>
<name>A0A267HSX7_9ENTE</name>
<dbReference type="SMART" id="SM00983">
    <property type="entry name" value="TPK_B1_binding"/>
    <property type="match status" value="1"/>
</dbReference>
<feature type="domain" description="Thiamin pyrophosphokinase thiamin-binding" evidence="6">
    <location>
        <begin position="143"/>
        <end position="207"/>
    </location>
</feature>
<keyword evidence="8" id="KW-1185">Reference proteome</keyword>
<dbReference type="Pfam" id="PF04263">
    <property type="entry name" value="TPK_catalytic"/>
    <property type="match status" value="1"/>
</dbReference>
<evidence type="ECO:0000256" key="4">
    <source>
        <dbReference type="ARBA" id="ARBA00022840"/>
    </source>
</evidence>
<keyword evidence="1" id="KW-0808">Transferase</keyword>
<sequence length="213" mass="23642">MKVLLVAGGEKKLWPQAIMAESFDLYVGIDRGALFLVQQKKQLTLAVGDFDSLTSEEKKFVFQKAETVVTASAEKDDTDTQLALHSIFTQYPEAQITLIGATGGRLDHLLANIWLGVEPRFAPFMQQLTLCDYQNHLSYLPAGKHIIKKISGMKYLAYCCLTPVSQLTLTKSKYTLQQVDVLQPTSYASNEFIGDIAEIEFTSGVVAVIQSRD</sequence>
<dbReference type="InterPro" id="IPR006282">
    <property type="entry name" value="Thi_PPkinase"/>
</dbReference>